<evidence type="ECO:0000256" key="5">
    <source>
        <dbReference type="ARBA" id="ARBA00023163"/>
    </source>
</evidence>
<dbReference type="GO" id="GO:0003723">
    <property type="term" value="F:RNA binding"/>
    <property type="evidence" value="ECO:0007669"/>
    <property type="project" value="UniProtKB-UniRule"/>
</dbReference>
<reference evidence="9" key="1">
    <citation type="journal article" date="2013" name="BMC Microbiol.">
        <title>Taxonomy and evolution of bacteriochlorophyll a-containing members of the OM60/NOR5 clade of marine gammaproteobacteria: description of Luminiphilus syltensis gen. nov., sp. nov., reclassification of Haliea rubra as Pseudohaliea rubra gen. nov., comb. nov., and emendation of Chromatocurvus halotolerans.</title>
        <authorList>
            <person name="Spring S."/>
            <person name="Riedel T."/>
            <person name="Sproer C."/>
            <person name="Yan S."/>
            <person name="Harder J."/>
            <person name="Fuchs B.M."/>
        </authorList>
    </citation>
    <scope>NUCLEOTIDE SEQUENCE [LARGE SCALE GENOMIC DNA]</scope>
    <source>
        <strain evidence="9">NOR51-B</strain>
    </source>
</reference>
<dbReference type="eggNOG" id="COG0781">
    <property type="taxonomic scope" value="Bacteria"/>
</dbReference>
<dbReference type="PANTHER" id="PTHR11078:SF3">
    <property type="entry name" value="ANTITERMINATION NUSB DOMAIN-CONTAINING PROTEIN"/>
    <property type="match status" value="1"/>
</dbReference>
<keyword evidence="2 6" id="KW-0889">Transcription antitermination</keyword>
<sequence length="149" mass="17055">MPNPINTLAARRRKARHYALQALYQWTMNRNDLTEIEAEFRVDNDFSHVDGEYFHELLTGIVRTADSLDESLVPLLDRSISELDPVERNLLRLGAFELRDRIDVPYKVAINEAVALAKKFGATDSFRYVNGVLDKLAQDLRSIEIAAEH</sequence>
<dbReference type="InterPro" id="IPR006027">
    <property type="entry name" value="NusB_RsmB_TIM44"/>
</dbReference>
<keyword evidence="9" id="KW-1185">Reference proteome</keyword>
<dbReference type="EMBL" id="DS999411">
    <property type="protein sequence ID" value="EED35362.1"/>
    <property type="molecule type" value="Genomic_DNA"/>
</dbReference>
<dbReference type="Proteomes" id="UP000004699">
    <property type="component" value="Unassembled WGS sequence"/>
</dbReference>
<keyword evidence="3 6" id="KW-0694">RNA-binding</keyword>
<dbReference type="GO" id="GO:0005829">
    <property type="term" value="C:cytosol"/>
    <property type="evidence" value="ECO:0007669"/>
    <property type="project" value="TreeGrafter"/>
</dbReference>
<feature type="domain" description="NusB/RsmB/TIM44" evidence="7">
    <location>
        <begin position="13"/>
        <end position="137"/>
    </location>
</feature>
<dbReference type="GO" id="GO:0006353">
    <property type="term" value="P:DNA-templated transcription termination"/>
    <property type="evidence" value="ECO:0007669"/>
    <property type="project" value="UniProtKB-UniRule"/>
</dbReference>
<dbReference type="InterPro" id="IPR035926">
    <property type="entry name" value="NusB-like_sf"/>
</dbReference>
<dbReference type="OrthoDB" id="9789556at2"/>
<dbReference type="PANTHER" id="PTHR11078">
    <property type="entry name" value="N UTILIZATION SUBSTANCE PROTEIN B-RELATED"/>
    <property type="match status" value="1"/>
</dbReference>
<dbReference type="HAMAP" id="MF_00073">
    <property type="entry name" value="NusB"/>
    <property type="match status" value="1"/>
</dbReference>
<dbReference type="Pfam" id="PF01029">
    <property type="entry name" value="NusB"/>
    <property type="match status" value="1"/>
</dbReference>
<comment type="similarity">
    <text evidence="1 6">Belongs to the NusB family.</text>
</comment>
<dbReference type="InterPro" id="IPR011605">
    <property type="entry name" value="NusB_fam"/>
</dbReference>
<evidence type="ECO:0000256" key="6">
    <source>
        <dbReference type="HAMAP-Rule" id="MF_00073"/>
    </source>
</evidence>
<proteinExistence type="inferred from homology"/>
<gene>
    <name evidence="6 8" type="primary">nusB</name>
    <name evidence="8" type="ORF">NOR51B_1307</name>
</gene>
<dbReference type="SUPFAM" id="SSF48013">
    <property type="entry name" value="NusB-like"/>
    <property type="match status" value="1"/>
</dbReference>
<dbReference type="HOGENOM" id="CLU_087843_4_1_6"/>
<dbReference type="RefSeq" id="WP_009020108.1">
    <property type="nucleotide sequence ID" value="NZ_DS999411.1"/>
</dbReference>
<dbReference type="NCBIfam" id="TIGR01951">
    <property type="entry name" value="nusB"/>
    <property type="match status" value="1"/>
</dbReference>
<evidence type="ECO:0000256" key="4">
    <source>
        <dbReference type="ARBA" id="ARBA00023015"/>
    </source>
</evidence>
<dbReference type="STRING" id="565045.NOR51B_1307"/>
<dbReference type="GO" id="GO:0031564">
    <property type="term" value="P:transcription antitermination"/>
    <property type="evidence" value="ECO:0007669"/>
    <property type="project" value="UniProtKB-KW"/>
</dbReference>
<evidence type="ECO:0000259" key="7">
    <source>
        <dbReference type="Pfam" id="PF01029"/>
    </source>
</evidence>
<evidence type="ECO:0000313" key="8">
    <source>
        <dbReference type="EMBL" id="EED35362.1"/>
    </source>
</evidence>
<dbReference type="AlphaFoldDB" id="B8KWB3"/>
<keyword evidence="4 6" id="KW-0805">Transcription regulation</keyword>
<accession>B8KWB3</accession>
<comment type="function">
    <text evidence="6">Involved in transcription antitermination. Required for transcription of ribosomal RNA (rRNA) genes. Binds specifically to the boxA antiterminator sequence of the ribosomal RNA (rrn) operons.</text>
</comment>
<name>B8KWB3_9GAMM</name>
<evidence type="ECO:0000313" key="9">
    <source>
        <dbReference type="Proteomes" id="UP000004699"/>
    </source>
</evidence>
<evidence type="ECO:0000256" key="1">
    <source>
        <dbReference type="ARBA" id="ARBA00005952"/>
    </source>
</evidence>
<keyword evidence="5 6" id="KW-0804">Transcription</keyword>
<dbReference type="Gene3D" id="1.10.940.10">
    <property type="entry name" value="NusB-like"/>
    <property type="match status" value="1"/>
</dbReference>
<evidence type="ECO:0000256" key="3">
    <source>
        <dbReference type="ARBA" id="ARBA00022884"/>
    </source>
</evidence>
<protein>
    <recommendedName>
        <fullName evidence="6">Transcription antitermination protein NusB</fullName>
    </recommendedName>
    <alternativeName>
        <fullName evidence="6">Antitermination factor NusB</fullName>
    </alternativeName>
</protein>
<evidence type="ECO:0000256" key="2">
    <source>
        <dbReference type="ARBA" id="ARBA00022814"/>
    </source>
</evidence>
<organism evidence="8 9">
    <name type="scientific">Luminiphilus syltensis NOR5-1B</name>
    <dbReference type="NCBI Taxonomy" id="565045"/>
    <lineage>
        <taxon>Bacteria</taxon>
        <taxon>Pseudomonadati</taxon>
        <taxon>Pseudomonadota</taxon>
        <taxon>Gammaproteobacteria</taxon>
        <taxon>Cellvibrionales</taxon>
        <taxon>Halieaceae</taxon>
        <taxon>Luminiphilus</taxon>
    </lineage>
</organism>